<comment type="cofactor">
    <cofactor evidence="1">
        <name>FAD</name>
        <dbReference type="ChEBI" id="CHEBI:57692"/>
    </cofactor>
</comment>
<dbReference type="InterPro" id="IPR017927">
    <property type="entry name" value="FAD-bd_FR_type"/>
</dbReference>
<dbReference type="SUPFAM" id="SSF63380">
    <property type="entry name" value="Riboflavin synthase domain-like"/>
    <property type="match status" value="1"/>
</dbReference>
<keyword evidence="7" id="KW-0411">Iron-sulfur</keyword>
<dbReference type="Gene3D" id="2.40.30.10">
    <property type="entry name" value="Translation factors"/>
    <property type="match status" value="1"/>
</dbReference>
<dbReference type="InterPro" id="IPR012675">
    <property type="entry name" value="Beta-grasp_dom_sf"/>
</dbReference>
<dbReference type="Gene3D" id="3.40.50.80">
    <property type="entry name" value="Nucleotide-binding domain of ferredoxin-NADP reductase (FNR) module"/>
    <property type="match status" value="1"/>
</dbReference>
<dbReference type="InterPro" id="IPR050415">
    <property type="entry name" value="MRET"/>
</dbReference>
<dbReference type="CDD" id="cd00207">
    <property type="entry name" value="fer2"/>
    <property type="match status" value="1"/>
</dbReference>
<dbReference type="OrthoDB" id="502624at2"/>
<protein>
    <submittedName>
        <fullName evidence="10">Oxidoreductase</fullName>
    </submittedName>
</protein>
<evidence type="ECO:0000256" key="7">
    <source>
        <dbReference type="ARBA" id="ARBA00023014"/>
    </source>
</evidence>
<dbReference type="PANTHER" id="PTHR47354">
    <property type="entry name" value="NADH OXIDOREDUCTASE HCR"/>
    <property type="match status" value="1"/>
</dbReference>
<accession>A0A164LZT2</accession>
<keyword evidence="5" id="KW-0560">Oxidoreductase</keyword>
<dbReference type="InterPro" id="IPR039261">
    <property type="entry name" value="FNR_nucleotide-bd"/>
</dbReference>
<evidence type="ECO:0000256" key="2">
    <source>
        <dbReference type="ARBA" id="ARBA00022630"/>
    </source>
</evidence>
<reference evidence="10 11" key="1">
    <citation type="submission" date="2016-04" db="EMBL/GenBank/DDBJ databases">
        <authorList>
            <person name="Evans L.H."/>
            <person name="Alamgir A."/>
            <person name="Owens N."/>
            <person name="Weber N.D."/>
            <person name="Virtaneva K."/>
            <person name="Barbian K."/>
            <person name="Babar A."/>
            <person name="Rosenke K."/>
        </authorList>
    </citation>
    <scope>NUCLEOTIDE SEQUENCE [LARGE SCALE GENOMIC DNA]</scope>
    <source>
        <strain evidence="10 11">IFM 0406</strain>
    </source>
</reference>
<dbReference type="RefSeq" id="WP_067589190.1">
    <property type="nucleotide sequence ID" value="NZ_JABMCZ010000004.1"/>
</dbReference>
<evidence type="ECO:0000256" key="6">
    <source>
        <dbReference type="ARBA" id="ARBA00023004"/>
    </source>
</evidence>
<evidence type="ECO:0000313" key="10">
    <source>
        <dbReference type="EMBL" id="KZM72894.1"/>
    </source>
</evidence>
<dbReference type="PANTHER" id="PTHR47354:SF1">
    <property type="entry name" value="CARNITINE MONOOXYGENASE REDUCTASE SUBUNIT"/>
    <property type="match status" value="1"/>
</dbReference>
<feature type="domain" description="FAD-binding FR-type" evidence="9">
    <location>
        <begin position="45"/>
        <end position="156"/>
    </location>
</feature>
<gene>
    <name evidence="10" type="ORF">AWN90_29515</name>
</gene>
<dbReference type="PROSITE" id="PS00197">
    <property type="entry name" value="2FE2S_FER_1"/>
    <property type="match status" value="1"/>
</dbReference>
<sequence>MKELVHGDTPVPDPGRLHPGMRLLLGFFDGYKKIVADNPLAPRLSRPHPVRRTGFDQYLTIESVTGEAEDVVGVVLAAPDGRALPRWIPGSHLDVFLPSGRQRQYSLCGDPEDHRRYRIAVRRIADGGGGSCEVHDHLHAGDVVRIRGPRNAFRMVAAPRYLFVAGGIGITPILPMVRTAHRRGIPWRLRYLGRTRASMPFLDELAGYASGRVEIRTDDESGVPDVPALFADMARDEAAYVCGPPPVLDGARRALTARGTGYELHTERFSPPPVVGGNAFAVELRRSGITVAVGAEESALAAVQRVLPGVPYSCRQGFCGSCRAPVLDGTVERHGGDTAFAGADSMLLCVSRCSNDRLVLDL</sequence>
<keyword evidence="11" id="KW-1185">Reference proteome</keyword>
<evidence type="ECO:0000313" key="11">
    <source>
        <dbReference type="Proteomes" id="UP000076512"/>
    </source>
</evidence>
<evidence type="ECO:0000259" key="8">
    <source>
        <dbReference type="PROSITE" id="PS51085"/>
    </source>
</evidence>
<dbReference type="SUPFAM" id="SSF54292">
    <property type="entry name" value="2Fe-2S ferredoxin-like"/>
    <property type="match status" value="1"/>
</dbReference>
<dbReference type="InterPro" id="IPR017938">
    <property type="entry name" value="Riboflavin_synthase-like_b-brl"/>
</dbReference>
<organism evidence="10 11">
    <name type="scientific">Nocardia terpenica</name>
    <dbReference type="NCBI Taxonomy" id="455432"/>
    <lineage>
        <taxon>Bacteria</taxon>
        <taxon>Bacillati</taxon>
        <taxon>Actinomycetota</taxon>
        <taxon>Actinomycetes</taxon>
        <taxon>Mycobacteriales</taxon>
        <taxon>Nocardiaceae</taxon>
        <taxon>Nocardia</taxon>
    </lineage>
</organism>
<dbReference type="InterPro" id="IPR001041">
    <property type="entry name" value="2Fe-2S_ferredoxin-type"/>
</dbReference>
<dbReference type="InterPro" id="IPR036010">
    <property type="entry name" value="2Fe-2S_ferredoxin-like_sf"/>
</dbReference>
<evidence type="ECO:0000256" key="1">
    <source>
        <dbReference type="ARBA" id="ARBA00001974"/>
    </source>
</evidence>
<evidence type="ECO:0000256" key="5">
    <source>
        <dbReference type="ARBA" id="ARBA00023002"/>
    </source>
</evidence>
<feature type="domain" description="2Fe-2S ferredoxin-type" evidence="8">
    <location>
        <begin position="280"/>
        <end position="362"/>
    </location>
</feature>
<dbReference type="STRING" id="455432.AWN90_29515"/>
<keyword evidence="3" id="KW-0001">2Fe-2S</keyword>
<dbReference type="GO" id="GO:0046872">
    <property type="term" value="F:metal ion binding"/>
    <property type="evidence" value="ECO:0007669"/>
    <property type="project" value="UniProtKB-KW"/>
</dbReference>
<comment type="caution">
    <text evidence="10">The sequence shown here is derived from an EMBL/GenBank/DDBJ whole genome shotgun (WGS) entry which is preliminary data.</text>
</comment>
<keyword evidence="2" id="KW-0285">Flavoprotein</keyword>
<dbReference type="Gene3D" id="3.10.20.30">
    <property type="match status" value="1"/>
</dbReference>
<dbReference type="GO" id="GO:0051537">
    <property type="term" value="F:2 iron, 2 sulfur cluster binding"/>
    <property type="evidence" value="ECO:0007669"/>
    <property type="project" value="UniProtKB-KW"/>
</dbReference>
<keyword evidence="6" id="KW-0408">Iron</keyword>
<dbReference type="EMBL" id="LWGR01000007">
    <property type="protein sequence ID" value="KZM72894.1"/>
    <property type="molecule type" value="Genomic_DNA"/>
</dbReference>
<dbReference type="GO" id="GO:0016491">
    <property type="term" value="F:oxidoreductase activity"/>
    <property type="evidence" value="ECO:0007669"/>
    <property type="project" value="UniProtKB-KW"/>
</dbReference>
<name>A0A164LZT2_9NOCA</name>
<evidence type="ECO:0000256" key="4">
    <source>
        <dbReference type="ARBA" id="ARBA00022723"/>
    </source>
</evidence>
<dbReference type="CDD" id="cd06185">
    <property type="entry name" value="PDR_like"/>
    <property type="match status" value="1"/>
</dbReference>
<dbReference type="InterPro" id="IPR006058">
    <property type="entry name" value="2Fe2S_fd_BS"/>
</dbReference>
<evidence type="ECO:0000259" key="9">
    <source>
        <dbReference type="PROSITE" id="PS51384"/>
    </source>
</evidence>
<dbReference type="PRINTS" id="PR00409">
    <property type="entry name" value="PHDIOXRDTASE"/>
</dbReference>
<dbReference type="AlphaFoldDB" id="A0A164LZT2"/>
<keyword evidence="4" id="KW-0479">Metal-binding</keyword>
<dbReference type="PROSITE" id="PS51384">
    <property type="entry name" value="FAD_FR"/>
    <property type="match status" value="1"/>
</dbReference>
<dbReference type="Proteomes" id="UP000076512">
    <property type="component" value="Unassembled WGS sequence"/>
</dbReference>
<dbReference type="PROSITE" id="PS51085">
    <property type="entry name" value="2FE2S_FER_2"/>
    <property type="match status" value="1"/>
</dbReference>
<dbReference type="SUPFAM" id="SSF52343">
    <property type="entry name" value="Ferredoxin reductase-like, C-terminal NADP-linked domain"/>
    <property type="match status" value="1"/>
</dbReference>
<dbReference type="Pfam" id="PF00111">
    <property type="entry name" value="Fer2"/>
    <property type="match status" value="1"/>
</dbReference>
<proteinExistence type="predicted"/>
<evidence type="ECO:0000256" key="3">
    <source>
        <dbReference type="ARBA" id="ARBA00022714"/>
    </source>
</evidence>